<name>A0A060R7I6_9BACT</name>
<dbReference type="InterPro" id="IPR005147">
    <property type="entry name" value="tRNA_synthase_B5-dom"/>
</dbReference>
<dbReference type="InterPro" id="IPR036690">
    <property type="entry name" value="Fdx_antiC-bd_sf"/>
</dbReference>
<dbReference type="InterPro" id="IPR045864">
    <property type="entry name" value="aa-tRNA-synth_II/BPL/LPL"/>
</dbReference>
<evidence type="ECO:0000256" key="8">
    <source>
        <dbReference type="ARBA" id="ARBA00022741"/>
    </source>
</evidence>
<dbReference type="InterPro" id="IPR004532">
    <property type="entry name" value="Phe-tRNA-ligase_IIc_bsu_bact"/>
</dbReference>
<comment type="catalytic activity">
    <reaction evidence="14 15">
        <text>tRNA(Phe) + L-phenylalanine + ATP = L-phenylalanyl-tRNA(Phe) + AMP + diphosphate + H(+)</text>
        <dbReference type="Rhea" id="RHEA:19413"/>
        <dbReference type="Rhea" id="RHEA-COMP:9668"/>
        <dbReference type="Rhea" id="RHEA-COMP:9699"/>
        <dbReference type="ChEBI" id="CHEBI:15378"/>
        <dbReference type="ChEBI" id="CHEBI:30616"/>
        <dbReference type="ChEBI" id="CHEBI:33019"/>
        <dbReference type="ChEBI" id="CHEBI:58095"/>
        <dbReference type="ChEBI" id="CHEBI:78442"/>
        <dbReference type="ChEBI" id="CHEBI:78531"/>
        <dbReference type="ChEBI" id="CHEBI:456215"/>
        <dbReference type="EC" id="6.1.1.20"/>
    </reaction>
</comment>
<dbReference type="SMART" id="SM00874">
    <property type="entry name" value="B5"/>
    <property type="match status" value="1"/>
</dbReference>
<dbReference type="FunFam" id="2.40.50.140:FF:000045">
    <property type="entry name" value="Phenylalanine--tRNA ligase beta subunit"/>
    <property type="match status" value="1"/>
</dbReference>
<evidence type="ECO:0000256" key="4">
    <source>
        <dbReference type="ARBA" id="ARBA00022490"/>
    </source>
</evidence>
<dbReference type="Gene3D" id="3.30.930.10">
    <property type="entry name" value="Bira Bifunctional Protein, Domain 2"/>
    <property type="match status" value="1"/>
</dbReference>
<proteinExistence type="inferred from homology"/>
<dbReference type="CDD" id="cd00769">
    <property type="entry name" value="PheRS_beta_core"/>
    <property type="match status" value="1"/>
</dbReference>
<dbReference type="Pfam" id="PF03484">
    <property type="entry name" value="B5"/>
    <property type="match status" value="1"/>
</dbReference>
<evidence type="ECO:0000256" key="9">
    <source>
        <dbReference type="ARBA" id="ARBA00022840"/>
    </source>
</evidence>
<dbReference type="Pfam" id="PF03483">
    <property type="entry name" value="B3_4"/>
    <property type="match status" value="1"/>
</dbReference>
<keyword evidence="11 16" id="KW-0694">RNA-binding</keyword>
<dbReference type="GO" id="GO:0000049">
    <property type="term" value="F:tRNA binding"/>
    <property type="evidence" value="ECO:0007669"/>
    <property type="project" value="UniProtKB-UniRule"/>
</dbReference>
<dbReference type="Gene3D" id="3.30.56.10">
    <property type="match status" value="2"/>
</dbReference>
<dbReference type="InterPro" id="IPR020825">
    <property type="entry name" value="Phe-tRNA_synthase-like_B3/B4"/>
</dbReference>
<dbReference type="AlphaFoldDB" id="A0A060R7I6"/>
<evidence type="ECO:0000256" key="7">
    <source>
        <dbReference type="ARBA" id="ARBA00022723"/>
    </source>
</evidence>
<evidence type="ECO:0000256" key="12">
    <source>
        <dbReference type="ARBA" id="ARBA00022917"/>
    </source>
</evidence>
<comment type="subcellular location">
    <subcellularLocation>
        <location evidence="1 15">Cytoplasm</location>
    </subcellularLocation>
</comment>
<dbReference type="InterPro" id="IPR009061">
    <property type="entry name" value="DNA-bd_dom_put_sf"/>
</dbReference>
<dbReference type="Proteomes" id="UP000027616">
    <property type="component" value="Chromosome I"/>
</dbReference>
<feature type="domain" description="TRNA-binding" evidence="17">
    <location>
        <begin position="42"/>
        <end position="155"/>
    </location>
</feature>
<dbReference type="HAMAP" id="MF_00283">
    <property type="entry name" value="Phe_tRNA_synth_beta1"/>
    <property type="match status" value="1"/>
</dbReference>
<keyword evidence="6 15" id="KW-0436">Ligase</keyword>
<dbReference type="SUPFAM" id="SSF56037">
    <property type="entry name" value="PheT/TilS domain"/>
    <property type="match status" value="1"/>
</dbReference>
<feature type="domain" description="B5" evidence="19">
    <location>
        <begin position="409"/>
        <end position="485"/>
    </location>
</feature>
<evidence type="ECO:0000256" key="3">
    <source>
        <dbReference type="ARBA" id="ARBA00011209"/>
    </source>
</evidence>
<dbReference type="SUPFAM" id="SSF50249">
    <property type="entry name" value="Nucleic acid-binding proteins"/>
    <property type="match status" value="1"/>
</dbReference>
<comment type="similarity">
    <text evidence="2 15">Belongs to the phenylalanyl-tRNA synthetase beta subunit family. Type 1 subfamily.</text>
</comment>
<dbReference type="PANTHER" id="PTHR10947">
    <property type="entry name" value="PHENYLALANYL-TRNA SYNTHETASE BETA CHAIN AND LEUCINE-RICH REPEAT-CONTAINING PROTEIN 47"/>
    <property type="match status" value="1"/>
</dbReference>
<dbReference type="InterPro" id="IPR005121">
    <property type="entry name" value="Fdx_antiC-bd"/>
</dbReference>
<keyword evidence="8 15" id="KW-0547">Nucleotide-binding</keyword>
<dbReference type="CDD" id="cd02796">
    <property type="entry name" value="tRNA_bind_bactPheRS"/>
    <property type="match status" value="1"/>
</dbReference>
<dbReference type="Pfam" id="PF03147">
    <property type="entry name" value="FDX-ACB"/>
    <property type="match status" value="1"/>
</dbReference>
<dbReference type="STRING" id="1433126.BN938_1141"/>
<dbReference type="InterPro" id="IPR045060">
    <property type="entry name" value="Phe-tRNA-ligase_IIc_bsu"/>
</dbReference>
<keyword evidence="13 15" id="KW-0030">Aminoacyl-tRNA synthetase</keyword>
<dbReference type="KEGG" id="rbc:BN938_1141"/>
<dbReference type="Pfam" id="PF17759">
    <property type="entry name" value="tRNA_synthFbeta"/>
    <property type="match status" value="1"/>
</dbReference>
<reference evidence="20 21" key="1">
    <citation type="journal article" date="2015" name="Genome Announc.">
        <title>Complete Genome Sequence of the Novel Leech Symbiont Mucinivorans hirudinis M3T.</title>
        <authorList>
            <person name="Nelson M.C."/>
            <person name="Bomar L."/>
            <person name="Graf J."/>
        </authorList>
    </citation>
    <scope>NUCLEOTIDE SEQUENCE [LARGE SCALE GENOMIC DNA]</scope>
    <source>
        <strain evidence="21">M3</strain>
    </source>
</reference>
<dbReference type="PROSITE" id="PS51447">
    <property type="entry name" value="FDX_ACB"/>
    <property type="match status" value="1"/>
</dbReference>
<keyword evidence="5 16" id="KW-0820">tRNA-binding</keyword>
<comment type="subunit">
    <text evidence="3 15">Tetramer of two alpha and two beta subunits.</text>
</comment>
<keyword evidence="10 15" id="KW-0460">Magnesium</keyword>
<evidence type="ECO:0000256" key="14">
    <source>
        <dbReference type="ARBA" id="ARBA00049255"/>
    </source>
</evidence>
<dbReference type="GO" id="GO:0006432">
    <property type="term" value="P:phenylalanyl-tRNA aminoacylation"/>
    <property type="evidence" value="ECO:0007669"/>
    <property type="project" value="UniProtKB-UniRule"/>
</dbReference>
<dbReference type="Gene3D" id="2.40.50.140">
    <property type="entry name" value="Nucleic acid-binding proteins"/>
    <property type="match status" value="1"/>
</dbReference>
<dbReference type="PATRIC" id="fig|1433126.3.peg.1134"/>
<dbReference type="Gene3D" id="3.30.70.380">
    <property type="entry name" value="Ferrodoxin-fold anticodon-binding domain"/>
    <property type="match status" value="1"/>
</dbReference>
<dbReference type="GO" id="GO:0004826">
    <property type="term" value="F:phenylalanine-tRNA ligase activity"/>
    <property type="evidence" value="ECO:0007669"/>
    <property type="project" value="UniProtKB-UniRule"/>
</dbReference>
<keyword evidence="4 15" id="KW-0963">Cytoplasm</keyword>
<dbReference type="GO" id="GO:0005524">
    <property type="term" value="F:ATP binding"/>
    <property type="evidence" value="ECO:0007669"/>
    <property type="project" value="UniProtKB-UniRule"/>
</dbReference>
<evidence type="ECO:0000256" key="2">
    <source>
        <dbReference type="ARBA" id="ARBA00008653"/>
    </source>
</evidence>
<protein>
    <recommendedName>
        <fullName evidence="15">Phenylalanine--tRNA ligase beta subunit</fullName>
        <ecNumber evidence="15">6.1.1.20</ecNumber>
    </recommendedName>
    <alternativeName>
        <fullName evidence="15">Phenylalanyl-tRNA synthetase beta subunit</fullName>
        <shortName evidence="15">PheRS</shortName>
    </alternativeName>
</protein>
<dbReference type="SUPFAM" id="SSF55681">
    <property type="entry name" value="Class II aaRS and biotin synthetases"/>
    <property type="match status" value="1"/>
</dbReference>
<feature type="binding site" evidence="15">
    <location>
        <position position="463"/>
    </location>
    <ligand>
        <name>Mg(2+)</name>
        <dbReference type="ChEBI" id="CHEBI:18420"/>
        <note>shared with alpha subunit</note>
    </ligand>
</feature>
<dbReference type="FunFam" id="3.30.70.380:FF:000001">
    <property type="entry name" value="Phenylalanine--tRNA ligase beta subunit"/>
    <property type="match status" value="1"/>
</dbReference>
<dbReference type="SMART" id="SM00873">
    <property type="entry name" value="B3_4"/>
    <property type="match status" value="1"/>
</dbReference>
<evidence type="ECO:0000256" key="5">
    <source>
        <dbReference type="ARBA" id="ARBA00022555"/>
    </source>
</evidence>
<accession>A0A060R7I6</accession>
<feature type="binding site" evidence="15">
    <location>
        <position position="473"/>
    </location>
    <ligand>
        <name>Mg(2+)</name>
        <dbReference type="ChEBI" id="CHEBI:18420"/>
        <note>shared with alpha subunit</note>
    </ligand>
</feature>
<dbReference type="InterPro" id="IPR002547">
    <property type="entry name" value="tRNA-bd_dom"/>
</dbReference>
<dbReference type="PROSITE" id="PS51483">
    <property type="entry name" value="B5"/>
    <property type="match status" value="1"/>
</dbReference>
<dbReference type="GO" id="GO:0000287">
    <property type="term" value="F:magnesium ion binding"/>
    <property type="evidence" value="ECO:0007669"/>
    <property type="project" value="UniProtKB-UniRule"/>
</dbReference>
<dbReference type="SMART" id="SM00896">
    <property type="entry name" value="FDX-ACB"/>
    <property type="match status" value="1"/>
</dbReference>
<dbReference type="FunFam" id="3.50.40.10:FF:000001">
    <property type="entry name" value="Phenylalanine--tRNA ligase beta subunit"/>
    <property type="match status" value="1"/>
</dbReference>
<evidence type="ECO:0000256" key="15">
    <source>
        <dbReference type="HAMAP-Rule" id="MF_00283"/>
    </source>
</evidence>
<sequence length="811" mass="89422">MTISYNWLKDYIKTDLRAEEVAKILTSIGLEVEGTEKAEAVRGGLEGLVVAEVLTCEKHPDADKLHVTTVSTGAETFQVVCGAPNVAAGQKVVLATVGATLYPVGAAEGFKIKKSKIRGVESLGMLCAEDEIGIGASHDGIIVLPADVPVGAKAADVFDLQEDYILEIGLTPNRVDASSHYGVARDLAAFLRTKAELADVSGFKAECNDTPITVRVENPEAAPRYMGVTMTGIEIKPSPEWLQNRLRAIGINPKNNVVDITNFVLHECGQPLHAFDLDRVEGGEIVVRTCGEGTKFLTLDGVERRLSQEDLMICNAREPMCIAGVFGGMDSGVSETTTRIFIESAYFNPVWVRKTAKRHGLSTDSSFRFERGTDPNMPPYAMMRCVELIREYAGGKVSSYVVDSYPVPVTNFEFEVTYKNINSLIGKNIDPANVKEILQGLEISILEESEESLKVSVPPYRVDVQREVDVIEEILRIYGFNNVENPHIIKNVITTGNQPTTERLVDSLSALLASVGCTEIMSNSLTKSTYYDALTSYPAEKLVRIVNPLSVDLNAMRQTLLFNALEAVELNANRKNSDLKLFEVGNCYSFNSEKADHTLRPYSQEKRLAITVTGLAVRQSWQTKAVPTNFYTLKALIEKIFDRFGLDFNEGVMESVDSDLYGEGVSYSIRGSKLFEMGSVAKKIRNQFGVKSNVYFLELNIEKLQKLVNSVKIQAQELNKFQPVSRDLALLVDKAISFSELRAAAQKAEKKLLKSITLFDVYEGDKLPEGKKSYALNFIIEDSKTLTDTEIERVMGNITVALEKVGASVRS</sequence>
<dbReference type="HOGENOM" id="CLU_016891_0_0_10"/>
<evidence type="ECO:0000256" key="16">
    <source>
        <dbReference type="PROSITE-ProRule" id="PRU00209"/>
    </source>
</evidence>
<dbReference type="Pfam" id="PF01588">
    <property type="entry name" value="tRNA_bind"/>
    <property type="match status" value="1"/>
</dbReference>
<dbReference type="EMBL" id="HG934468">
    <property type="protein sequence ID" value="CDN31236.1"/>
    <property type="molecule type" value="Genomic_DNA"/>
</dbReference>
<dbReference type="NCBIfam" id="TIGR00472">
    <property type="entry name" value="pheT_bact"/>
    <property type="match status" value="1"/>
</dbReference>
<dbReference type="NCBIfam" id="NF045760">
    <property type="entry name" value="YtpR"/>
    <property type="match status" value="1"/>
</dbReference>
<evidence type="ECO:0000313" key="20">
    <source>
        <dbReference type="EMBL" id="CDN31236.1"/>
    </source>
</evidence>
<comment type="cofactor">
    <cofactor evidence="15">
        <name>Mg(2+)</name>
        <dbReference type="ChEBI" id="CHEBI:18420"/>
    </cofactor>
    <text evidence="15">Binds 2 magnesium ions per tetramer.</text>
</comment>
<keyword evidence="21" id="KW-1185">Reference proteome</keyword>
<organism evidence="20 21">
    <name type="scientific">Mucinivorans hirudinis</name>
    <dbReference type="NCBI Taxonomy" id="1433126"/>
    <lineage>
        <taxon>Bacteria</taxon>
        <taxon>Pseudomonadati</taxon>
        <taxon>Bacteroidota</taxon>
        <taxon>Bacteroidia</taxon>
        <taxon>Bacteroidales</taxon>
        <taxon>Rikenellaceae</taxon>
        <taxon>Mucinivorans</taxon>
    </lineage>
</organism>
<dbReference type="EC" id="6.1.1.20" evidence="15"/>
<dbReference type="PANTHER" id="PTHR10947:SF0">
    <property type="entry name" value="PHENYLALANINE--TRNA LIGASE BETA SUBUNIT"/>
    <property type="match status" value="1"/>
</dbReference>
<evidence type="ECO:0000256" key="1">
    <source>
        <dbReference type="ARBA" id="ARBA00004496"/>
    </source>
</evidence>
<evidence type="ECO:0000256" key="10">
    <source>
        <dbReference type="ARBA" id="ARBA00022842"/>
    </source>
</evidence>
<dbReference type="SUPFAM" id="SSF54991">
    <property type="entry name" value="Anticodon-binding domain of PheRS"/>
    <property type="match status" value="1"/>
</dbReference>
<evidence type="ECO:0000256" key="11">
    <source>
        <dbReference type="ARBA" id="ARBA00022884"/>
    </source>
</evidence>
<gene>
    <name evidence="15" type="primary">pheT</name>
    <name evidence="20" type="ORF">BN938_1141</name>
</gene>
<dbReference type="SUPFAM" id="SSF46955">
    <property type="entry name" value="Putative DNA-binding domain"/>
    <property type="match status" value="1"/>
</dbReference>
<evidence type="ECO:0000259" key="18">
    <source>
        <dbReference type="PROSITE" id="PS51447"/>
    </source>
</evidence>
<feature type="domain" description="FDX-ACB" evidence="18">
    <location>
        <begin position="719"/>
        <end position="810"/>
    </location>
</feature>
<dbReference type="InterPro" id="IPR033714">
    <property type="entry name" value="tRNA_bind_bactPheRS"/>
</dbReference>
<feature type="binding site" evidence="15">
    <location>
        <position position="469"/>
    </location>
    <ligand>
        <name>Mg(2+)</name>
        <dbReference type="ChEBI" id="CHEBI:18420"/>
        <note>shared with alpha subunit</note>
    </ligand>
</feature>
<keyword evidence="9 15" id="KW-0067">ATP-binding</keyword>
<dbReference type="InterPro" id="IPR012340">
    <property type="entry name" value="NA-bd_OB-fold"/>
</dbReference>
<dbReference type="OrthoDB" id="9805455at2"/>
<dbReference type="InterPro" id="IPR005146">
    <property type="entry name" value="B3/B4_tRNA-bd"/>
</dbReference>
<dbReference type="GO" id="GO:0009328">
    <property type="term" value="C:phenylalanine-tRNA ligase complex"/>
    <property type="evidence" value="ECO:0007669"/>
    <property type="project" value="TreeGrafter"/>
</dbReference>
<evidence type="ECO:0000259" key="19">
    <source>
        <dbReference type="PROSITE" id="PS51483"/>
    </source>
</evidence>
<dbReference type="InterPro" id="IPR041616">
    <property type="entry name" value="PheRS_beta_core"/>
</dbReference>
<evidence type="ECO:0000313" key="21">
    <source>
        <dbReference type="Proteomes" id="UP000027616"/>
    </source>
</evidence>
<dbReference type="Gene3D" id="3.50.40.10">
    <property type="entry name" value="Phenylalanyl-trna Synthetase, Chain B, domain 3"/>
    <property type="match status" value="1"/>
</dbReference>
<evidence type="ECO:0000259" key="17">
    <source>
        <dbReference type="PROSITE" id="PS50886"/>
    </source>
</evidence>
<dbReference type="eggNOG" id="COG0072">
    <property type="taxonomic scope" value="Bacteria"/>
</dbReference>
<evidence type="ECO:0000256" key="13">
    <source>
        <dbReference type="ARBA" id="ARBA00023146"/>
    </source>
</evidence>
<dbReference type="PROSITE" id="PS50886">
    <property type="entry name" value="TRBD"/>
    <property type="match status" value="1"/>
</dbReference>
<keyword evidence="7 15" id="KW-0479">Metal-binding</keyword>
<keyword evidence="12 15" id="KW-0648">Protein biosynthesis</keyword>
<feature type="binding site" evidence="15">
    <location>
        <position position="472"/>
    </location>
    <ligand>
        <name>Mg(2+)</name>
        <dbReference type="ChEBI" id="CHEBI:18420"/>
        <note>shared with alpha subunit</note>
    </ligand>
</feature>
<evidence type="ECO:0000256" key="6">
    <source>
        <dbReference type="ARBA" id="ARBA00022598"/>
    </source>
</evidence>